<dbReference type="STRING" id="35722.A0A0B7N6A4"/>
<keyword evidence="2" id="KW-0812">Transmembrane</keyword>
<proteinExistence type="predicted"/>
<dbReference type="GO" id="GO:0006685">
    <property type="term" value="P:sphingomyelin catabolic process"/>
    <property type="evidence" value="ECO:0007669"/>
    <property type="project" value="TreeGrafter"/>
</dbReference>
<protein>
    <submittedName>
        <fullName evidence="5">Uncharacterized protein</fullName>
    </submittedName>
</protein>
<dbReference type="GO" id="GO:0046475">
    <property type="term" value="P:glycerophospholipid catabolic process"/>
    <property type="evidence" value="ECO:0007669"/>
    <property type="project" value="TreeGrafter"/>
</dbReference>
<dbReference type="InterPro" id="IPR043472">
    <property type="entry name" value="Macro_dom-like"/>
</dbReference>
<dbReference type="GO" id="GO:0050290">
    <property type="term" value="F:sphingomyelin phosphodiesterase D activity"/>
    <property type="evidence" value="ECO:0007669"/>
    <property type="project" value="InterPro"/>
</dbReference>
<dbReference type="Proteomes" id="UP000054107">
    <property type="component" value="Unassembled WGS sequence"/>
</dbReference>
<dbReference type="InterPro" id="IPR024129">
    <property type="entry name" value="Sphingomy_SMPD4"/>
</dbReference>
<dbReference type="GO" id="GO:0046513">
    <property type="term" value="P:ceramide biosynthetic process"/>
    <property type="evidence" value="ECO:0007669"/>
    <property type="project" value="TreeGrafter"/>
</dbReference>
<keyword evidence="3" id="KW-1133">Transmembrane helix</keyword>
<evidence type="ECO:0000313" key="5">
    <source>
        <dbReference type="EMBL" id="CEP10599.1"/>
    </source>
</evidence>
<dbReference type="PANTHER" id="PTHR12988:SF6">
    <property type="entry name" value="SPHINGOMYELIN PHOSPHODIESTERASE 4"/>
    <property type="match status" value="1"/>
</dbReference>
<dbReference type="OrthoDB" id="10251508at2759"/>
<evidence type="ECO:0000256" key="1">
    <source>
        <dbReference type="ARBA" id="ARBA00004167"/>
    </source>
</evidence>
<dbReference type="GO" id="GO:0016020">
    <property type="term" value="C:membrane"/>
    <property type="evidence" value="ECO:0007669"/>
    <property type="project" value="UniProtKB-SubCell"/>
</dbReference>
<keyword evidence="4" id="KW-0472">Membrane</keyword>
<evidence type="ECO:0000313" key="6">
    <source>
        <dbReference type="Proteomes" id="UP000054107"/>
    </source>
</evidence>
<keyword evidence="6" id="KW-1185">Reference proteome</keyword>
<sequence length="779" mass="87972">MDNQKIFQERNVVAICNHILNYCDTHINITSSLSDHYARSFSYVSAHLARLHIRVALSKTETSKEQDEAIRSLLLVNGSFFQALVKLSMYPEYSYDLVTESIPIDMRNVLATGAVHLLPRVYQNCSYLDASKTTNAGNIRTTATLKSTLVATAVGGDRNIRFNMLQFYLYYFASVPTWPPLVPPPTPPSALGLLRGGPSSTTAAAHSNASLPNKSVEYGTIQSTRTTTATNGTTATTVNSPTPYQIPGKLRSIIPSVYSSVFEAYFARFVPITTSNAFPHYVNTFFLDTCIELWIRTSWVAAGQKLSMEHMHSISVFVSSIVKHNLQQCFANQESLYYAVYASVKDELFYMLSRLAHNWSKSDDYLQVMELWAVWAAPWRMGATPRTAEKEAYSPVKRGWAPFILDNIPFYFSIVNIILQRTATFEYKDSIQPATAPLTSFTDTGAIRGQLRILYRLINVLRAEGLVEFLGLIEWGVWSVCIVAANANNPFKQISKICYGSDTLDLSVQEKLADVYKLFVELEGGSPWKPRGLRYQPRVVGLGEGGFMTLEEKILLRDGKAVCSTDNIRAMGPRAKTYVRSYEDPTLVRWSLQLDADLNALHDRWWPIQYRPQCLPQELTTRLWAHRVTFTYTVMFGLLFINILQGDLFECITPTDSVFIGVSEDLKLSNKSLRQKMSNQLSMVQAQKKSVGQVASIAHGQRHFFFLITRQKSYNKPSYADFEMCLVELRKQCERLGVLNLAFPREPDAGLQDKYVKEALFTVFNGWPGKLVMFYTAEA</sequence>
<accession>A0A0B7N6A4</accession>
<dbReference type="PANTHER" id="PTHR12988">
    <property type="entry name" value="SPHINGOMYELIN PHOSPHODIESTERASE 4"/>
    <property type="match status" value="1"/>
</dbReference>
<organism evidence="5 6">
    <name type="scientific">Parasitella parasitica</name>
    <dbReference type="NCBI Taxonomy" id="35722"/>
    <lineage>
        <taxon>Eukaryota</taxon>
        <taxon>Fungi</taxon>
        <taxon>Fungi incertae sedis</taxon>
        <taxon>Mucoromycota</taxon>
        <taxon>Mucoromycotina</taxon>
        <taxon>Mucoromycetes</taxon>
        <taxon>Mucorales</taxon>
        <taxon>Mucorineae</taxon>
        <taxon>Mucoraceae</taxon>
        <taxon>Parasitella</taxon>
    </lineage>
</organism>
<comment type="subcellular location">
    <subcellularLocation>
        <location evidence="1">Membrane</location>
        <topology evidence="1">Single-pass membrane protein</topology>
    </subcellularLocation>
</comment>
<evidence type="ECO:0000256" key="2">
    <source>
        <dbReference type="ARBA" id="ARBA00022692"/>
    </source>
</evidence>
<evidence type="ECO:0000256" key="3">
    <source>
        <dbReference type="ARBA" id="ARBA00022989"/>
    </source>
</evidence>
<gene>
    <name evidence="5" type="primary">PARPA_04315.1 scaffold 12477</name>
</gene>
<name>A0A0B7N6A4_9FUNG</name>
<dbReference type="Gene3D" id="3.40.220.10">
    <property type="entry name" value="Leucine Aminopeptidase, subunit E, domain 1"/>
    <property type="match status" value="1"/>
</dbReference>
<dbReference type="EMBL" id="LN724412">
    <property type="protein sequence ID" value="CEP10599.1"/>
    <property type="molecule type" value="Genomic_DNA"/>
</dbReference>
<dbReference type="AlphaFoldDB" id="A0A0B7N6A4"/>
<reference evidence="5 6" key="1">
    <citation type="submission" date="2014-09" db="EMBL/GenBank/DDBJ databases">
        <authorList>
            <person name="Ellenberger Sabrina"/>
        </authorList>
    </citation>
    <scope>NUCLEOTIDE SEQUENCE [LARGE SCALE GENOMIC DNA]</scope>
    <source>
        <strain evidence="5 6">CBS 412.66</strain>
    </source>
</reference>
<evidence type="ECO:0000256" key="4">
    <source>
        <dbReference type="ARBA" id="ARBA00023136"/>
    </source>
</evidence>
<dbReference type="SUPFAM" id="SSF52949">
    <property type="entry name" value="Macro domain-like"/>
    <property type="match status" value="1"/>
</dbReference>